<evidence type="ECO:0000313" key="2">
    <source>
        <dbReference type="EMBL" id="KAF9813712.1"/>
    </source>
</evidence>
<gene>
    <name evidence="2" type="ORF">IEO21_05428</name>
</gene>
<evidence type="ECO:0000313" key="3">
    <source>
        <dbReference type="Proteomes" id="UP000639403"/>
    </source>
</evidence>
<feature type="compositionally biased region" description="Pro residues" evidence="1">
    <location>
        <begin position="177"/>
        <end position="186"/>
    </location>
</feature>
<accession>A0A8H7P221</accession>
<dbReference type="Proteomes" id="UP000639403">
    <property type="component" value="Unassembled WGS sequence"/>
</dbReference>
<comment type="caution">
    <text evidence="2">The sequence shown here is derived from an EMBL/GenBank/DDBJ whole genome shotgun (WGS) entry which is preliminary data.</text>
</comment>
<reference evidence="2" key="2">
    <citation type="journal article" name="Front. Microbiol.">
        <title>Degradative Capacity of Two Strains of Rhodonia placenta: From Phenotype to Genotype.</title>
        <authorList>
            <person name="Kolle M."/>
            <person name="Horta M.A.C."/>
            <person name="Nowrousian M."/>
            <person name="Ohm R.A."/>
            <person name="Benz J.P."/>
            <person name="Pilgard A."/>
        </authorList>
    </citation>
    <scope>NUCLEOTIDE SEQUENCE</scope>
    <source>
        <strain evidence="2">FPRL280</strain>
    </source>
</reference>
<evidence type="ECO:0000256" key="1">
    <source>
        <dbReference type="SAM" id="MobiDB-lite"/>
    </source>
</evidence>
<organism evidence="2 3">
    <name type="scientific">Rhodonia placenta</name>
    <dbReference type="NCBI Taxonomy" id="104341"/>
    <lineage>
        <taxon>Eukaryota</taxon>
        <taxon>Fungi</taxon>
        <taxon>Dikarya</taxon>
        <taxon>Basidiomycota</taxon>
        <taxon>Agaricomycotina</taxon>
        <taxon>Agaricomycetes</taxon>
        <taxon>Polyporales</taxon>
        <taxon>Adustoporiaceae</taxon>
        <taxon>Rhodonia</taxon>
    </lineage>
</organism>
<feature type="region of interest" description="Disordered" evidence="1">
    <location>
        <begin position="112"/>
        <end position="137"/>
    </location>
</feature>
<feature type="compositionally biased region" description="Low complexity" evidence="1">
    <location>
        <begin position="166"/>
        <end position="176"/>
    </location>
</feature>
<reference evidence="2" key="1">
    <citation type="submission" date="2020-11" db="EMBL/GenBank/DDBJ databases">
        <authorList>
            <person name="Koelle M."/>
            <person name="Horta M.A.C."/>
            <person name="Nowrousian M."/>
            <person name="Ohm R.A."/>
            <person name="Benz P."/>
            <person name="Pilgard A."/>
        </authorList>
    </citation>
    <scope>NUCLEOTIDE SEQUENCE</scope>
    <source>
        <strain evidence="2">FPRL280</strain>
    </source>
</reference>
<feature type="region of interest" description="Disordered" evidence="1">
    <location>
        <begin position="19"/>
        <end position="55"/>
    </location>
</feature>
<dbReference type="EMBL" id="JADOXO010000098">
    <property type="protein sequence ID" value="KAF9813712.1"/>
    <property type="molecule type" value="Genomic_DNA"/>
</dbReference>
<name>A0A8H7P221_9APHY</name>
<feature type="compositionally biased region" description="Pro residues" evidence="1">
    <location>
        <begin position="124"/>
        <end position="134"/>
    </location>
</feature>
<feature type="region of interest" description="Disordered" evidence="1">
    <location>
        <begin position="166"/>
        <end position="197"/>
    </location>
</feature>
<sequence length="276" mass="30235">MRQATTRCIQVSLPPIQFRPVTSPLSRPSLSPRPPSSRHQLTPSCARESHAENRLYSPVSSFRAKVLPHRAEARAVPALRDMSESSVGRAQGTTTNAPRIATVHVRPRACKSGQHSVRDHLPPARTPRPVSSPPPRDDLVCAAFPTAQCALRPLRLAAGRLGPRAPVVHAMPHSSSSPPPPTPARPPLDGQRKGKPGLTVALTAHPHTAPRQLTASSRPRATLLWNLRSRAHRLSLFCRPRDPLFFPAAARYQYNHKGISRNLLAVVTRRLDLARV</sequence>
<dbReference type="AlphaFoldDB" id="A0A8H7P221"/>
<proteinExistence type="predicted"/>
<protein>
    <submittedName>
        <fullName evidence="2">Uncharacterized protein</fullName>
    </submittedName>
</protein>